<dbReference type="HOGENOM" id="CLU_131496_1_0_9"/>
<evidence type="ECO:0000259" key="1">
    <source>
        <dbReference type="PROSITE" id="PS51725"/>
    </source>
</evidence>
<name>E8JNE9_STREI</name>
<dbReference type="Gene3D" id="3.30.70.100">
    <property type="match status" value="1"/>
</dbReference>
<feature type="domain" description="ABM" evidence="1">
    <location>
        <begin position="30"/>
        <end position="121"/>
    </location>
</feature>
<proteinExistence type="predicted"/>
<dbReference type="InterPro" id="IPR011008">
    <property type="entry name" value="Dimeric_a/b-barrel"/>
</dbReference>
<organism evidence="2 3">
    <name type="scientific">Streptococcus equinus ATCC 9812</name>
    <dbReference type="NCBI Taxonomy" id="525379"/>
    <lineage>
        <taxon>Bacteria</taxon>
        <taxon>Bacillati</taxon>
        <taxon>Bacillota</taxon>
        <taxon>Bacilli</taxon>
        <taxon>Lactobacillales</taxon>
        <taxon>Streptococcaceae</taxon>
        <taxon>Streptococcus</taxon>
    </lineage>
</organism>
<keyword evidence="2" id="KW-0503">Monooxygenase</keyword>
<comment type="caution">
    <text evidence="2">The sequence shown here is derived from an EMBL/GenBank/DDBJ whole genome shotgun (WGS) entry which is preliminary data.</text>
</comment>
<dbReference type="EMBL" id="AEVB01000013">
    <property type="protein sequence ID" value="EFW89289.1"/>
    <property type="molecule type" value="Genomic_DNA"/>
</dbReference>
<gene>
    <name evidence="2" type="ORF">HMPREF0819_0522</name>
</gene>
<dbReference type="eggNOG" id="COG1359">
    <property type="taxonomic scope" value="Bacteria"/>
</dbReference>
<dbReference type="GO" id="GO:0004497">
    <property type="term" value="F:monooxygenase activity"/>
    <property type="evidence" value="ECO:0007669"/>
    <property type="project" value="UniProtKB-KW"/>
</dbReference>
<sequence length="134" mass="15672">MLAFLRADYLKLFLKFNKIVKKERGIKMSITVNLYYKGVNGNARKFMEEMENSGTADAIRAEKGNLRYDYFIPAKDPETVLLIDSWENQEAIDVHHVSPMMAILAKLRDKYDLHMTVERYVSDDTDIDSEFIRK</sequence>
<accession>E8JNE9</accession>
<reference evidence="2 3" key="1">
    <citation type="submission" date="2010-12" db="EMBL/GenBank/DDBJ databases">
        <authorList>
            <person name="Muzny D."/>
            <person name="Qin X."/>
            <person name="Deng J."/>
            <person name="Jiang H."/>
            <person name="Liu Y."/>
            <person name="Qu J."/>
            <person name="Song X.-Z."/>
            <person name="Zhang L."/>
            <person name="Thornton R."/>
            <person name="Coyle M."/>
            <person name="Francisco L."/>
            <person name="Jackson L."/>
            <person name="Javaid M."/>
            <person name="Korchina V."/>
            <person name="Kovar C."/>
            <person name="Mata R."/>
            <person name="Mathew T."/>
            <person name="Ngo R."/>
            <person name="Nguyen L."/>
            <person name="Nguyen N."/>
            <person name="Okwuonu G."/>
            <person name="Ongeri F."/>
            <person name="Pham C."/>
            <person name="Simmons D."/>
            <person name="Wilczek-Boney K."/>
            <person name="Hale W."/>
            <person name="Jakkamsetti A."/>
            <person name="Pham P."/>
            <person name="Ruth R."/>
            <person name="San Lucas F."/>
            <person name="Warren J."/>
            <person name="Zhang J."/>
            <person name="Zhao Z."/>
            <person name="Zhou C."/>
            <person name="Zhu D."/>
            <person name="Lee S."/>
            <person name="Bess C."/>
            <person name="Blankenburg K."/>
            <person name="Forbes L."/>
            <person name="Fu Q."/>
            <person name="Gubbala S."/>
            <person name="Hirani K."/>
            <person name="Jayaseelan J.C."/>
            <person name="Lara F."/>
            <person name="Munidasa M."/>
            <person name="Palculict T."/>
            <person name="Patil S."/>
            <person name="Pu L.-L."/>
            <person name="Saada N."/>
            <person name="Tang L."/>
            <person name="Weissenberger G."/>
            <person name="Zhu Y."/>
            <person name="Hemphill L."/>
            <person name="Shang Y."/>
            <person name="Youmans B."/>
            <person name="Ayvaz T."/>
            <person name="Ross M."/>
            <person name="Santibanez J."/>
            <person name="Aqrawi P."/>
            <person name="Gross S."/>
            <person name="Joshi V."/>
            <person name="Fowler G."/>
            <person name="Nazareth L."/>
            <person name="Reid J."/>
            <person name="Worley K."/>
            <person name="Petrosino J."/>
            <person name="Highlander S."/>
            <person name="Gibbs R."/>
        </authorList>
    </citation>
    <scope>NUCLEOTIDE SEQUENCE [LARGE SCALE GENOMIC DNA]</scope>
    <source>
        <strain evidence="2 3">ATCC 9812</strain>
    </source>
</reference>
<dbReference type="Proteomes" id="UP000005699">
    <property type="component" value="Unassembled WGS sequence"/>
</dbReference>
<evidence type="ECO:0000313" key="2">
    <source>
        <dbReference type="EMBL" id="EFW89289.1"/>
    </source>
</evidence>
<keyword evidence="2" id="KW-0560">Oxidoreductase</keyword>
<dbReference type="PROSITE" id="PS51725">
    <property type="entry name" value="ABM"/>
    <property type="match status" value="1"/>
</dbReference>
<dbReference type="InterPro" id="IPR007138">
    <property type="entry name" value="ABM_dom"/>
</dbReference>
<dbReference type="SUPFAM" id="SSF54909">
    <property type="entry name" value="Dimeric alpha+beta barrel"/>
    <property type="match status" value="1"/>
</dbReference>
<dbReference type="AlphaFoldDB" id="E8JNE9"/>
<dbReference type="Pfam" id="PF03992">
    <property type="entry name" value="ABM"/>
    <property type="match status" value="1"/>
</dbReference>
<evidence type="ECO:0000313" key="3">
    <source>
        <dbReference type="Proteomes" id="UP000005699"/>
    </source>
</evidence>
<protein>
    <submittedName>
        <fullName evidence="2">Antibiotic biosynthesis monooxygenase</fullName>
    </submittedName>
</protein>